<dbReference type="InterPro" id="IPR010562">
    <property type="entry name" value="Haemolymph_juvenile_hormone-bd"/>
</dbReference>
<keyword evidence="2" id="KW-1185">Reference proteome</keyword>
<dbReference type="RefSeq" id="XP_014470580.1">
    <property type="nucleotide sequence ID" value="XM_014615094.1"/>
</dbReference>
<feature type="signal peptide" evidence="1">
    <location>
        <begin position="1"/>
        <end position="19"/>
    </location>
</feature>
<gene>
    <name evidence="3" type="primary">LOC106742287</name>
</gene>
<dbReference type="InterPro" id="IPR038606">
    <property type="entry name" value="To_sf"/>
</dbReference>
<dbReference type="AlphaFoldDB" id="A0A6P3WWY9"/>
<dbReference type="Pfam" id="PF06585">
    <property type="entry name" value="JHBP"/>
    <property type="match status" value="1"/>
</dbReference>
<dbReference type="OrthoDB" id="8196554at2759"/>
<accession>A0A6P3WWY9</accession>
<dbReference type="SMART" id="SM00700">
    <property type="entry name" value="JHBP"/>
    <property type="match status" value="1"/>
</dbReference>
<dbReference type="KEGG" id="dqu:106742287"/>
<dbReference type="Proteomes" id="UP000515204">
    <property type="component" value="Unplaced"/>
</dbReference>
<dbReference type="Gene3D" id="3.15.10.30">
    <property type="entry name" value="Haemolymph juvenile hormone binding protein"/>
    <property type="match status" value="1"/>
</dbReference>
<dbReference type="PANTHER" id="PTHR11008">
    <property type="entry name" value="PROTEIN TAKEOUT-LIKE PROTEIN"/>
    <property type="match status" value="1"/>
</dbReference>
<protein>
    <submittedName>
        <fullName evidence="3">Circadian clock-controlled protein-like</fullName>
    </submittedName>
</protein>
<dbReference type="GeneID" id="106742287"/>
<name>A0A6P3WWY9_DINQU</name>
<sequence>MSFYALAVLCATALTLVTAEDLEFPAQTCKHDADDYSSCLRLAMQEAWPNIVTGLPKFDIPVLDPYFTEKESTTYETSDIHADITVMNVNTYGLSKAKFLAVRPSYSDDYFKMEVDIDLPKVLIEGNYEAHGSMGSFQIGGEGFFNISMEDIKSTWTMEGSVANDRLTVEHFTLNPEVGKMQIWFSDLFNGNEGLNQAALAFVNQYWPTLYRSMLPFVAKSWDEHLTELSNRVFMKVSFSKLFP</sequence>
<evidence type="ECO:0000313" key="3">
    <source>
        <dbReference type="RefSeq" id="XP_014470580.1"/>
    </source>
</evidence>
<feature type="chain" id="PRO_5028294269" evidence="1">
    <location>
        <begin position="20"/>
        <end position="244"/>
    </location>
</feature>
<organism evidence="2 3">
    <name type="scientific">Dinoponera quadriceps</name>
    <name type="common">South American ant</name>
    <dbReference type="NCBI Taxonomy" id="609295"/>
    <lineage>
        <taxon>Eukaryota</taxon>
        <taxon>Metazoa</taxon>
        <taxon>Ecdysozoa</taxon>
        <taxon>Arthropoda</taxon>
        <taxon>Hexapoda</taxon>
        <taxon>Insecta</taxon>
        <taxon>Pterygota</taxon>
        <taxon>Neoptera</taxon>
        <taxon>Endopterygota</taxon>
        <taxon>Hymenoptera</taxon>
        <taxon>Apocrita</taxon>
        <taxon>Aculeata</taxon>
        <taxon>Formicoidea</taxon>
        <taxon>Formicidae</taxon>
        <taxon>Ponerinae</taxon>
        <taxon>Ponerini</taxon>
        <taxon>Dinoponera</taxon>
    </lineage>
</organism>
<reference evidence="3" key="1">
    <citation type="submission" date="2025-08" db="UniProtKB">
        <authorList>
            <consortium name="RefSeq"/>
        </authorList>
    </citation>
    <scope>IDENTIFICATION</scope>
</reference>
<evidence type="ECO:0000256" key="1">
    <source>
        <dbReference type="SAM" id="SignalP"/>
    </source>
</evidence>
<dbReference type="GO" id="GO:0005615">
    <property type="term" value="C:extracellular space"/>
    <property type="evidence" value="ECO:0007669"/>
    <property type="project" value="TreeGrafter"/>
</dbReference>
<proteinExistence type="predicted"/>
<evidence type="ECO:0000313" key="2">
    <source>
        <dbReference type="Proteomes" id="UP000515204"/>
    </source>
</evidence>
<keyword evidence="1" id="KW-0732">Signal</keyword>
<dbReference type="PANTHER" id="PTHR11008:SF18">
    <property type="entry name" value="BCDNA.GH05536-RELATED"/>
    <property type="match status" value="1"/>
</dbReference>